<feature type="compositionally biased region" description="Basic and acidic residues" evidence="1">
    <location>
        <begin position="58"/>
        <end position="71"/>
    </location>
</feature>
<keyword evidence="3" id="KW-1185">Reference proteome</keyword>
<gene>
    <name evidence="2" type="ORF">OUZ56_029373</name>
</gene>
<evidence type="ECO:0000313" key="2">
    <source>
        <dbReference type="EMBL" id="KAK4037336.1"/>
    </source>
</evidence>
<reference evidence="2 3" key="1">
    <citation type="journal article" date="2023" name="Nucleic Acids Res.">
        <title>The hologenome of Daphnia magna reveals possible DNA methylation and microbiome-mediated evolution of the host genome.</title>
        <authorList>
            <person name="Chaturvedi A."/>
            <person name="Li X."/>
            <person name="Dhandapani V."/>
            <person name="Marshall H."/>
            <person name="Kissane S."/>
            <person name="Cuenca-Cambronero M."/>
            <person name="Asole G."/>
            <person name="Calvet F."/>
            <person name="Ruiz-Romero M."/>
            <person name="Marangio P."/>
            <person name="Guigo R."/>
            <person name="Rago D."/>
            <person name="Mirbahai L."/>
            <person name="Eastwood N."/>
            <person name="Colbourne J.K."/>
            <person name="Zhou J."/>
            <person name="Mallon E."/>
            <person name="Orsini L."/>
        </authorList>
    </citation>
    <scope>NUCLEOTIDE SEQUENCE [LARGE SCALE GENOMIC DNA]</scope>
    <source>
        <strain evidence="2">LRV0_1</strain>
    </source>
</reference>
<name>A0ABR0B6N2_9CRUS</name>
<feature type="compositionally biased region" description="Basic and acidic residues" evidence="1">
    <location>
        <begin position="29"/>
        <end position="50"/>
    </location>
</feature>
<evidence type="ECO:0000256" key="1">
    <source>
        <dbReference type="SAM" id="MobiDB-lite"/>
    </source>
</evidence>
<evidence type="ECO:0000313" key="3">
    <source>
        <dbReference type="Proteomes" id="UP001234178"/>
    </source>
</evidence>
<dbReference type="EMBL" id="JAOYFB010000040">
    <property type="protein sequence ID" value="KAK4037336.1"/>
    <property type="molecule type" value="Genomic_DNA"/>
</dbReference>
<sequence length="71" mass="8057">MTVIEGSLWGSKRTLDIVDRRGSNGIVAKDPEEGHSTTEEDHRDIEDRRGATRSSRSPWDHRDIEDRSLAP</sequence>
<comment type="caution">
    <text evidence="2">The sequence shown here is derived from an EMBL/GenBank/DDBJ whole genome shotgun (WGS) entry which is preliminary data.</text>
</comment>
<feature type="region of interest" description="Disordered" evidence="1">
    <location>
        <begin position="20"/>
        <end position="71"/>
    </location>
</feature>
<dbReference type="Proteomes" id="UP001234178">
    <property type="component" value="Unassembled WGS sequence"/>
</dbReference>
<protein>
    <submittedName>
        <fullName evidence="2">Uncharacterized protein</fullName>
    </submittedName>
</protein>
<proteinExistence type="predicted"/>
<accession>A0ABR0B6N2</accession>
<organism evidence="2 3">
    <name type="scientific">Daphnia magna</name>
    <dbReference type="NCBI Taxonomy" id="35525"/>
    <lineage>
        <taxon>Eukaryota</taxon>
        <taxon>Metazoa</taxon>
        <taxon>Ecdysozoa</taxon>
        <taxon>Arthropoda</taxon>
        <taxon>Crustacea</taxon>
        <taxon>Branchiopoda</taxon>
        <taxon>Diplostraca</taxon>
        <taxon>Cladocera</taxon>
        <taxon>Anomopoda</taxon>
        <taxon>Daphniidae</taxon>
        <taxon>Daphnia</taxon>
    </lineage>
</organism>